<keyword evidence="12" id="KW-0472">Membrane</keyword>
<keyword evidence="5" id="KW-0349">Heme</keyword>
<dbReference type="Pfam" id="PF00067">
    <property type="entry name" value="p450"/>
    <property type="match status" value="1"/>
</dbReference>
<dbReference type="InterPro" id="IPR050121">
    <property type="entry name" value="Cytochrome_P450_monoxygenase"/>
</dbReference>
<evidence type="ECO:0000256" key="2">
    <source>
        <dbReference type="ARBA" id="ARBA00004370"/>
    </source>
</evidence>
<accession>A0ABR1IU21</accession>
<comment type="similarity">
    <text evidence="4">Belongs to the cytochrome P450 family.</text>
</comment>
<dbReference type="Gene3D" id="1.10.630.10">
    <property type="entry name" value="Cytochrome P450"/>
    <property type="match status" value="1"/>
</dbReference>
<keyword evidence="10" id="KW-0408">Iron</keyword>
<keyword evidence="14" id="KW-1185">Reference proteome</keyword>
<keyword evidence="11" id="KW-0503">Monooxygenase</keyword>
<evidence type="ECO:0008006" key="15">
    <source>
        <dbReference type="Google" id="ProtNLM"/>
    </source>
</evidence>
<comment type="subcellular location">
    <subcellularLocation>
        <location evidence="2">Membrane</location>
    </subcellularLocation>
</comment>
<evidence type="ECO:0000313" key="14">
    <source>
        <dbReference type="Proteomes" id="UP001498398"/>
    </source>
</evidence>
<dbReference type="InterPro" id="IPR036396">
    <property type="entry name" value="Cyt_P450_sf"/>
</dbReference>
<keyword evidence="7" id="KW-0479">Metal-binding</keyword>
<protein>
    <recommendedName>
        <fullName evidence="15">Cytochrome P450</fullName>
    </recommendedName>
</protein>
<evidence type="ECO:0000256" key="7">
    <source>
        <dbReference type="ARBA" id="ARBA00022723"/>
    </source>
</evidence>
<evidence type="ECO:0000256" key="1">
    <source>
        <dbReference type="ARBA" id="ARBA00001971"/>
    </source>
</evidence>
<evidence type="ECO:0000256" key="10">
    <source>
        <dbReference type="ARBA" id="ARBA00023004"/>
    </source>
</evidence>
<evidence type="ECO:0000313" key="13">
    <source>
        <dbReference type="EMBL" id="KAK7440977.1"/>
    </source>
</evidence>
<evidence type="ECO:0000256" key="12">
    <source>
        <dbReference type="ARBA" id="ARBA00023136"/>
    </source>
</evidence>
<keyword evidence="9" id="KW-0560">Oxidoreductase</keyword>
<dbReference type="Proteomes" id="UP001498398">
    <property type="component" value="Unassembled WGS sequence"/>
</dbReference>
<evidence type="ECO:0000256" key="3">
    <source>
        <dbReference type="ARBA" id="ARBA00004721"/>
    </source>
</evidence>
<evidence type="ECO:0000256" key="6">
    <source>
        <dbReference type="ARBA" id="ARBA00022692"/>
    </source>
</evidence>
<name>A0ABR1IU21_9AGAR</name>
<dbReference type="EMBL" id="JBANRG010000065">
    <property type="protein sequence ID" value="KAK7440977.1"/>
    <property type="molecule type" value="Genomic_DNA"/>
</dbReference>
<proteinExistence type="inferred from homology"/>
<comment type="caution">
    <text evidence="13">The sequence shown here is derived from an EMBL/GenBank/DDBJ whole genome shotgun (WGS) entry which is preliminary data.</text>
</comment>
<evidence type="ECO:0000256" key="5">
    <source>
        <dbReference type="ARBA" id="ARBA00022617"/>
    </source>
</evidence>
<evidence type="ECO:0000256" key="4">
    <source>
        <dbReference type="ARBA" id="ARBA00010617"/>
    </source>
</evidence>
<sequence>MAALIIAGHETTAYTLCWILYELARYPEHQNMIVQEAARVRSQKLNNENEDSEVQKQYLTANEYDSMEFLNAAIKVGFC</sequence>
<organism evidence="13 14">
    <name type="scientific">Marasmiellus scandens</name>
    <dbReference type="NCBI Taxonomy" id="2682957"/>
    <lineage>
        <taxon>Eukaryota</taxon>
        <taxon>Fungi</taxon>
        <taxon>Dikarya</taxon>
        <taxon>Basidiomycota</taxon>
        <taxon>Agaricomycotina</taxon>
        <taxon>Agaricomycetes</taxon>
        <taxon>Agaricomycetidae</taxon>
        <taxon>Agaricales</taxon>
        <taxon>Marasmiineae</taxon>
        <taxon>Omphalotaceae</taxon>
        <taxon>Marasmiellus</taxon>
    </lineage>
</organism>
<comment type="cofactor">
    <cofactor evidence="1">
        <name>heme</name>
        <dbReference type="ChEBI" id="CHEBI:30413"/>
    </cofactor>
</comment>
<gene>
    <name evidence="13" type="ORF">VKT23_016755</name>
</gene>
<evidence type="ECO:0000256" key="11">
    <source>
        <dbReference type="ARBA" id="ARBA00023033"/>
    </source>
</evidence>
<dbReference type="InterPro" id="IPR001128">
    <property type="entry name" value="Cyt_P450"/>
</dbReference>
<keyword evidence="8" id="KW-1133">Transmembrane helix</keyword>
<dbReference type="PANTHER" id="PTHR24305:SF166">
    <property type="entry name" value="CYTOCHROME P450 12A4, MITOCHONDRIAL-RELATED"/>
    <property type="match status" value="1"/>
</dbReference>
<dbReference type="SUPFAM" id="SSF48264">
    <property type="entry name" value="Cytochrome P450"/>
    <property type="match status" value="1"/>
</dbReference>
<reference evidence="13 14" key="1">
    <citation type="submission" date="2024-01" db="EMBL/GenBank/DDBJ databases">
        <title>A draft genome for the cacao thread blight pathogen Marasmiellus scandens.</title>
        <authorList>
            <person name="Baruah I.K."/>
            <person name="Leung J."/>
            <person name="Bukari Y."/>
            <person name="Amoako-Attah I."/>
            <person name="Meinhardt L.W."/>
            <person name="Bailey B.A."/>
            <person name="Cohen S.P."/>
        </authorList>
    </citation>
    <scope>NUCLEOTIDE SEQUENCE [LARGE SCALE GENOMIC DNA]</scope>
    <source>
        <strain evidence="13 14">GH-19</strain>
    </source>
</reference>
<dbReference type="PANTHER" id="PTHR24305">
    <property type="entry name" value="CYTOCHROME P450"/>
    <property type="match status" value="1"/>
</dbReference>
<keyword evidence="6" id="KW-0812">Transmembrane</keyword>
<evidence type="ECO:0000256" key="9">
    <source>
        <dbReference type="ARBA" id="ARBA00023002"/>
    </source>
</evidence>
<comment type="pathway">
    <text evidence="3">Secondary metabolite biosynthesis; terpenoid biosynthesis.</text>
</comment>
<evidence type="ECO:0000256" key="8">
    <source>
        <dbReference type="ARBA" id="ARBA00022989"/>
    </source>
</evidence>